<gene>
    <name evidence="2" type="ORF">E3983_00730</name>
</gene>
<dbReference type="InterPro" id="IPR000719">
    <property type="entry name" value="Prot_kinase_dom"/>
</dbReference>
<dbReference type="EMBL" id="CP038254">
    <property type="protein sequence ID" value="QBR83006.1"/>
    <property type="molecule type" value="Genomic_DNA"/>
</dbReference>
<reference evidence="2 3" key="1">
    <citation type="submission" date="2019-03" db="EMBL/GenBank/DDBJ databases">
        <title>Diverse conjugative elements silence natural transformation in Legionella species.</title>
        <authorList>
            <person name="Durieux I."/>
            <person name="Ginevra C."/>
            <person name="Attaiech L."/>
            <person name="Picq K."/>
            <person name="Juan P.A."/>
            <person name="Jarraud S."/>
            <person name="Charpentier X."/>
        </authorList>
    </citation>
    <scope>NUCLEOTIDE SEQUENCE [LARGE SCALE GENOMIC DNA]</scope>
    <source>
        <strain evidence="2 3">HL-0427-4011</strain>
    </source>
</reference>
<dbReference type="Gene3D" id="1.10.510.10">
    <property type="entry name" value="Transferase(Phosphotransferase) domain 1"/>
    <property type="match status" value="1"/>
</dbReference>
<dbReference type="GO" id="GO:0005524">
    <property type="term" value="F:ATP binding"/>
    <property type="evidence" value="ECO:0007669"/>
    <property type="project" value="InterPro"/>
</dbReference>
<dbReference type="Proteomes" id="UP000295517">
    <property type="component" value="Chromosome"/>
</dbReference>
<evidence type="ECO:0000313" key="3">
    <source>
        <dbReference type="Proteomes" id="UP000295517"/>
    </source>
</evidence>
<dbReference type="Pfam" id="PF00069">
    <property type="entry name" value="Pkinase"/>
    <property type="match status" value="1"/>
</dbReference>
<accession>A0AAX1ED26</accession>
<dbReference type="PANTHER" id="PTHR44167">
    <property type="entry name" value="OVARIAN-SPECIFIC SERINE/THREONINE-PROTEIN KINASE LOK-RELATED"/>
    <property type="match status" value="1"/>
</dbReference>
<organism evidence="2 3">
    <name type="scientific">Legionella israelensis</name>
    <dbReference type="NCBI Taxonomy" id="454"/>
    <lineage>
        <taxon>Bacteria</taxon>
        <taxon>Pseudomonadati</taxon>
        <taxon>Pseudomonadota</taxon>
        <taxon>Gammaproteobacteria</taxon>
        <taxon>Legionellales</taxon>
        <taxon>Legionellaceae</taxon>
        <taxon>Legionella</taxon>
    </lineage>
</organism>
<dbReference type="PANTHER" id="PTHR44167:SF18">
    <property type="entry name" value="PROTEIN KINASE DOMAIN-CONTAINING PROTEIN"/>
    <property type="match status" value="1"/>
</dbReference>
<dbReference type="InterPro" id="IPR011009">
    <property type="entry name" value="Kinase-like_dom_sf"/>
</dbReference>
<proteinExistence type="predicted"/>
<dbReference type="GO" id="GO:0004674">
    <property type="term" value="F:protein serine/threonine kinase activity"/>
    <property type="evidence" value="ECO:0007669"/>
    <property type="project" value="TreeGrafter"/>
</dbReference>
<dbReference type="PROSITE" id="PS00108">
    <property type="entry name" value="PROTEIN_KINASE_ST"/>
    <property type="match status" value="1"/>
</dbReference>
<evidence type="ECO:0000259" key="1">
    <source>
        <dbReference type="PROSITE" id="PS50011"/>
    </source>
</evidence>
<dbReference type="InterPro" id="IPR008271">
    <property type="entry name" value="Ser/Thr_kinase_AS"/>
</dbReference>
<feature type="domain" description="Protein kinase" evidence="1">
    <location>
        <begin position="64"/>
        <end position="351"/>
    </location>
</feature>
<evidence type="ECO:0000313" key="2">
    <source>
        <dbReference type="EMBL" id="QBR83006.1"/>
    </source>
</evidence>
<dbReference type="PROSITE" id="PS50011">
    <property type="entry name" value="PROTEIN_KINASE_DOM"/>
    <property type="match status" value="1"/>
</dbReference>
<protein>
    <recommendedName>
        <fullName evidence="1">Protein kinase domain-containing protein</fullName>
    </recommendedName>
</protein>
<dbReference type="GO" id="GO:0005737">
    <property type="term" value="C:cytoplasm"/>
    <property type="evidence" value="ECO:0007669"/>
    <property type="project" value="TreeGrafter"/>
</dbReference>
<name>A0AAX1ED26_9GAMM</name>
<dbReference type="SUPFAM" id="SSF56112">
    <property type="entry name" value="Protein kinase-like (PK-like)"/>
    <property type="match status" value="1"/>
</dbReference>
<dbReference type="SMART" id="SM00220">
    <property type="entry name" value="S_TKc"/>
    <property type="match status" value="1"/>
</dbReference>
<sequence length="421" mass="48004">MPNIKIDPTKLSEEHSILLGKLLSKAEKGQYFSTSNAYLVIIDEIEYQVKLKYPIYKENEKNSRILIQEIGSGGEGKVYLAETVILNEEKAIFKEDSQHQRVVKIHRPEYILTFGETIEKATENTAESKFKSIAEISAVYNPLHTKGSVVYEQLSNSKDYFYNNIMHLIAGKTLADVIKDKKKLSTAMRFAISRKLLEAIKELHDCGIIHTDIKPQNIIVDLDFQTHTVKSLKIIDLDTAAMENKGVLMEKTRQYTYPKYESGVDNKKGIDIYAAAISLLQVWGVPGDKVRTPEDYSKRKKFQAQTKITNAGLPEETCTDLENIFKAMTAESKERISVDEALSRFYEIELLYQQEKLQLPEPIISSIQNAREEGGVIKAYFTEFYPLLENIISLKNVIYEILEDIEDNPRCAPWKAESRGA</sequence>
<dbReference type="RefSeq" id="WP_135059505.1">
    <property type="nucleotide sequence ID" value="NZ_CP038254.1"/>
</dbReference>
<dbReference type="AlphaFoldDB" id="A0AAX1ED26"/>